<protein>
    <submittedName>
        <fullName evidence="1">Uncharacterized protein</fullName>
    </submittedName>
</protein>
<sequence length="74" mass="8583">MSSYFDIASGLPGQSEKETPTNREYRYYKCIKNTCNKVNISDNDTINIPKFIPSHLDKLLIRYHLKTFLPISIS</sequence>
<dbReference type="AlphaFoldDB" id="A0A6C0AN34"/>
<accession>A0A6C0AN34</accession>
<evidence type="ECO:0000313" key="1">
    <source>
        <dbReference type="EMBL" id="QHS81016.1"/>
    </source>
</evidence>
<dbReference type="EMBL" id="MN740728">
    <property type="protein sequence ID" value="QHS81016.1"/>
    <property type="molecule type" value="Genomic_DNA"/>
</dbReference>
<organism evidence="1">
    <name type="scientific">viral metagenome</name>
    <dbReference type="NCBI Taxonomy" id="1070528"/>
    <lineage>
        <taxon>unclassified sequences</taxon>
        <taxon>metagenomes</taxon>
        <taxon>organismal metagenomes</taxon>
    </lineage>
</organism>
<reference evidence="1" key="1">
    <citation type="journal article" date="2020" name="Nature">
        <title>Giant virus diversity and host interactions through global metagenomics.</title>
        <authorList>
            <person name="Schulz F."/>
            <person name="Roux S."/>
            <person name="Paez-Espino D."/>
            <person name="Jungbluth S."/>
            <person name="Walsh D.A."/>
            <person name="Denef V.J."/>
            <person name="McMahon K.D."/>
            <person name="Konstantinidis K.T."/>
            <person name="Eloe-Fadrosh E.A."/>
            <person name="Kyrpides N.C."/>
            <person name="Woyke T."/>
        </authorList>
    </citation>
    <scope>NUCLEOTIDE SEQUENCE</scope>
    <source>
        <strain evidence="1">GVMAG-S-1101161-73</strain>
    </source>
</reference>
<proteinExistence type="predicted"/>
<name>A0A6C0AN34_9ZZZZ</name>